<proteinExistence type="predicted"/>
<evidence type="ECO:0000313" key="1">
    <source>
        <dbReference type="EMBL" id="UQC75726.1"/>
    </source>
</evidence>
<dbReference type="RefSeq" id="XP_049137371.1">
    <property type="nucleotide sequence ID" value="XM_049296147.1"/>
</dbReference>
<keyword evidence="2" id="KW-1185">Reference proteome</keyword>
<dbReference type="Proteomes" id="UP000830671">
    <property type="component" value="Chromosome 10"/>
</dbReference>
<dbReference type="KEGG" id="clup:CLUP02_17234"/>
<dbReference type="GeneID" id="73351157"/>
<name>A0A9Q8WA70_9PEZI</name>
<sequence length="113" mass="13012">MATVMEETREYWKDRACLLFCPECTFPLQVFVSRLEIQDPPLSLPPQTLVIPPCGAVYPSRLFSHPLVFLPHLSNSFSTLEYLYTQHASTYLTSFFPREPAVLTFVQEDPDIK</sequence>
<reference evidence="1" key="1">
    <citation type="journal article" date="2021" name="Mol. Plant Microbe Interact.">
        <title>Complete Genome Sequence of the Plant-Pathogenic Fungus Colletotrichum lupini.</title>
        <authorList>
            <person name="Baroncelli R."/>
            <person name="Pensec F."/>
            <person name="Da Lio D."/>
            <person name="Boufleur T."/>
            <person name="Vicente I."/>
            <person name="Sarrocco S."/>
            <person name="Picot A."/>
            <person name="Baraldi E."/>
            <person name="Sukno S."/>
            <person name="Thon M."/>
            <person name="Le Floch G."/>
        </authorList>
    </citation>
    <scope>NUCLEOTIDE SEQUENCE</scope>
    <source>
        <strain evidence="1">IMI 504893</strain>
    </source>
</reference>
<organism evidence="1 2">
    <name type="scientific">Colletotrichum lupini</name>
    <dbReference type="NCBI Taxonomy" id="145971"/>
    <lineage>
        <taxon>Eukaryota</taxon>
        <taxon>Fungi</taxon>
        <taxon>Dikarya</taxon>
        <taxon>Ascomycota</taxon>
        <taxon>Pezizomycotina</taxon>
        <taxon>Sordariomycetes</taxon>
        <taxon>Hypocreomycetidae</taxon>
        <taxon>Glomerellales</taxon>
        <taxon>Glomerellaceae</taxon>
        <taxon>Colletotrichum</taxon>
        <taxon>Colletotrichum acutatum species complex</taxon>
    </lineage>
</organism>
<dbReference type="EMBL" id="CP019472">
    <property type="protein sequence ID" value="UQC75726.1"/>
    <property type="molecule type" value="Genomic_DNA"/>
</dbReference>
<gene>
    <name evidence="1" type="ORF">CLUP02_17234</name>
</gene>
<evidence type="ECO:0000313" key="2">
    <source>
        <dbReference type="Proteomes" id="UP000830671"/>
    </source>
</evidence>
<dbReference type="AlphaFoldDB" id="A0A9Q8WA70"/>
<protein>
    <submittedName>
        <fullName evidence="1">Uncharacterized protein</fullName>
    </submittedName>
</protein>
<accession>A0A9Q8WA70</accession>